<dbReference type="PIRSF" id="PIRSF015626">
    <property type="entry name" value="FdhD"/>
    <property type="match status" value="1"/>
</dbReference>
<dbReference type="Pfam" id="PF02634">
    <property type="entry name" value="FdhD-NarQ"/>
    <property type="match status" value="1"/>
</dbReference>
<sequence length="272" mass="29751">MADHSPGATVEITVIKIEGTDQKTERELVVVEKALTVYVNDQEFTTMVCSPGQEKELIAGFLSSEGMIQTPDQLVKTSLDQEKGLMWVETTGGSVLGETLFLKRYITSCCGKGKTSFYFANDARLTKEITSALKITSRDVSHYINLLESNSELFHQTGGVHSGAFASHGQLDSYVFDIGRHNVLDKLYGHAFLNGIDLTQKAIVFSGRISSEILIKTGKMGCPILIGVSAPTELAINLAEELGITVIGFARNKRMNVYTHPERILVSDQLSS</sequence>
<comment type="function">
    <text evidence="3">Required for formate dehydrogenase (FDH) activity. Acts as a sulfur carrier protein that transfers sulfur from IscS to the molybdenum cofactor prior to its insertion into FDH.</text>
</comment>
<keyword evidence="2 3" id="KW-0501">Molybdenum cofactor biosynthesis</keyword>
<evidence type="ECO:0000313" key="4">
    <source>
        <dbReference type="EMBL" id="MCR6546889.1"/>
    </source>
</evidence>
<dbReference type="Proteomes" id="UP001524944">
    <property type="component" value="Unassembled WGS sequence"/>
</dbReference>
<keyword evidence="5" id="KW-1185">Reference proteome</keyword>
<comment type="similarity">
    <text evidence="3">Belongs to the FdhD family.</text>
</comment>
<proteinExistence type="inferred from homology"/>
<dbReference type="PANTHER" id="PTHR30592">
    <property type="entry name" value="FORMATE DEHYDROGENASE"/>
    <property type="match status" value="1"/>
</dbReference>
<evidence type="ECO:0000256" key="3">
    <source>
        <dbReference type="HAMAP-Rule" id="MF_00187"/>
    </source>
</evidence>
<dbReference type="InterPro" id="IPR016193">
    <property type="entry name" value="Cytidine_deaminase-like"/>
</dbReference>
<evidence type="ECO:0000256" key="1">
    <source>
        <dbReference type="ARBA" id="ARBA00022490"/>
    </source>
</evidence>
<comment type="caution">
    <text evidence="4">The sequence shown here is derived from an EMBL/GenBank/DDBJ whole genome shotgun (WGS) entry which is preliminary data.</text>
</comment>
<feature type="binding site" evidence="3">
    <location>
        <begin position="249"/>
        <end position="254"/>
    </location>
    <ligand>
        <name>Mo-bis(molybdopterin guanine dinucleotide)</name>
        <dbReference type="ChEBI" id="CHEBI:60539"/>
    </ligand>
</feature>
<dbReference type="Gene3D" id="3.40.140.10">
    <property type="entry name" value="Cytidine Deaminase, domain 2"/>
    <property type="match status" value="1"/>
</dbReference>
<dbReference type="RefSeq" id="WP_089612260.1">
    <property type="nucleotide sequence ID" value="NZ_CP022121.1"/>
</dbReference>
<gene>
    <name evidence="3 4" type="primary">fdhD</name>
    <name evidence="4" type="ORF">NVS47_15445</name>
</gene>
<feature type="active site" description="Cysteine persulfide intermediate" evidence="3">
    <location>
        <position position="110"/>
    </location>
</feature>
<protein>
    <recommendedName>
        <fullName evidence="3">Sulfur carrier protein FdhD</fullName>
    </recommendedName>
</protein>
<organism evidence="4 5">
    <name type="scientific">Dehalobacterium formicoaceticum</name>
    <dbReference type="NCBI Taxonomy" id="51515"/>
    <lineage>
        <taxon>Bacteria</taxon>
        <taxon>Bacillati</taxon>
        <taxon>Bacillota</taxon>
        <taxon>Clostridia</taxon>
        <taxon>Eubacteriales</taxon>
        <taxon>Peptococcaceae</taxon>
        <taxon>Dehalobacterium</taxon>
    </lineage>
</organism>
<dbReference type="HAMAP" id="MF_00187">
    <property type="entry name" value="FdhD"/>
    <property type="match status" value="1"/>
</dbReference>
<dbReference type="InterPro" id="IPR003786">
    <property type="entry name" value="FdhD"/>
</dbReference>
<evidence type="ECO:0000256" key="2">
    <source>
        <dbReference type="ARBA" id="ARBA00023150"/>
    </source>
</evidence>
<dbReference type="PANTHER" id="PTHR30592:SF1">
    <property type="entry name" value="SULFUR CARRIER PROTEIN FDHD"/>
    <property type="match status" value="1"/>
</dbReference>
<dbReference type="EMBL" id="JANPWE010000013">
    <property type="protein sequence ID" value="MCR6546889.1"/>
    <property type="molecule type" value="Genomic_DNA"/>
</dbReference>
<comment type="subcellular location">
    <subcellularLocation>
        <location evidence="3">Cytoplasm</location>
    </subcellularLocation>
</comment>
<dbReference type="Gene3D" id="3.10.20.10">
    <property type="match status" value="1"/>
</dbReference>
<dbReference type="SUPFAM" id="SSF53927">
    <property type="entry name" value="Cytidine deaminase-like"/>
    <property type="match status" value="1"/>
</dbReference>
<name>A0ABT1Y7M5_9FIRM</name>
<evidence type="ECO:0000313" key="5">
    <source>
        <dbReference type="Proteomes" id="UP001524944"/>
    </source>
</evidence>
<accession>A0ABT1Y7M5</accession>
<keyword evidence="1 3" id="KW-0963">Cytoplasm</keyword>
<reference evidence="4 5" key="1">
    <citation type="submission" date="2022-08" db="EMBL/GenBank/DDBJ databases">
        <title>Proteogenomics of the novel Dehalobacterium formicoaceticum strain EZ94 highlights a key role of methyltransferases during anaerobic dichloromethane degradation.</title>
        <authorList>
            <person name="Wasmund K."/>
        </authorList>
    </citation>
    <scope>NUCLEOTIDE SEQUENCE [LARGE SCALE GENOMIC DNA]</scope>
    <source>
        <strain evidence="4 5">EZ94</strain>
    </source>
</reference>
<dbReference type="NCBIfam" id="TIGR00129">
    <property type="entry name" value="fdhD_narQ"/>
    <property type="match status" value="1"/>
</dbReference>